<sequence length="76" mass="8065">MRAGKPAQLKSPLLLTTTFGLEACIAALIRHARPVALTCGDAEVNDIQAMAMPSDTAGTSACPRFWPAAPHHLARR</sequence>
<accession>A0ABV7G1X9</accession>
<proteinExistence type="predicted"/>
<protein>
    <submittedName>
        <fullName evidence="1">Uncharacterized protein</fullName>
    </submittedName>
</protein>
<gene>
    <name evidence="1" type="ORF">ACFOD4_10595</name>
</gene>
<dbReference type="EMBL" id="JBHRTN010000009">
    <property type="protein sequence ID" value="MFC3125511.1"/>
    <property type="molecule type" value="Genomic_DNA"/>
</dbReference>
<comment type="caution">
    <text evidence="1">The sequence shown here is derived from an EMBL/GenBank/DDBJ whole genome shotgun (WGS) entry which is preliminary data.</text>
</comment>
<organism evidence="1 2">
    <name type="scientific">Teichococcus globiformis</name>
    <dbReference type="NCBI Taxonomy" id="2307229"/>
    <lineage>
        <taxon>Bacteria</taxon>
        <taxon>Pseudomonadati</taxon>
        <taxon>Pseudomonadota</taxon>
        <taxon>Alphaproteobacteria</taxon>
        <taxon>Acetobacterales</taxon>
        <taxon>Roseomonadaceae</taxon>
        <taxon>Roseomonas</taxon>
    </lineage>
</organism>
<evidence type="ECO:0000313" key="2">
    <source>
        <dbReference type="Proteomes" id="UP001595593"/>
    </source>
</evidence>
<evidence type="ECO:0000313" key="1">
    <source>
        <dbReference type="EMBL" id="MFC3125511.1"/>
    </source>
</evidence>
<dbReference type="Proteomes" id="UP001595593">
    <property type="component" value="Unassembled WGS sequence"/>
</dbReference>
<dbReference type="RefSeq" id="WP_379596252.1">
    <property type="nucleotide sequence ID" value="NZ_JBHRTN010000009.1"/>
</dbReference>
<name>A0ABV7G1X9_9PROT</name>
<keyword evidence="2" id="KW-1185">Reference proteome</keyword>
<reference evidence="2" key="1">
    <citation type="journal article" date="2019" name="Int. J. Syst. Evol. Microbiol.">
        <title>The Global Catalogue of Microorganisms (GCM) 10K type strain sequencing project: providing services to taxonomists for standard genome sequencing and annotation.</title>
        <authorList>
            <consortium name="The Broad Institute Genomics Platform"/>
            <consortium name="The Broad Institute Genome Sequencing Center for Infectious Disease"/>
            <person name="Wu L."/>
            <person name="Ma J."/>
        </authorList>
    </citation>
    <scope>NUCLEOTIDE SEQUENCE [LARGE SCALE GENOMIC DNA]</scope>
    <source>
        <strain evidence="2">KCTC 52094</strain>
    </source>
</reference>